<organism evidence="2 3">
    <name type="scientific">Rhodoferax saidenbachensis</name>
    <dbReference type="NCBI Taxonomy" id="1484693"/>
    <lineage>
        <taxon>Bacteria</taxon>
        <taxon>Pseudomonadati</taxon>
        <taxon>Pseudomonadota</taxon>
        <taxon>Betaproteobacteria</taxon>
        <taxon>Burkholderiales</taxon>
        <taxon>Comamonadaceae</taxon>
        <taxon>Rhodoferax</taxon>
    </lineage>
</organism>
<dbReference type="Proteomes" id="UP001268089">
    <property type="component" value="Unassembled WGS sequence"/>
</dbReference>
<keyword evidence="3" id="KW-1185">Reference proteome</keyword>
<feature type="signal peptide" evidence="1">
    <location>
        <begin position="1"/>
        <end position="26"/>
    </location>
</feature>
<evidence type="ECO:0000313" key="2">
    <source>
        <dbReference type="EMBL" id="MDR7307366.1"/>
    </source>
</evidence>
<reference evidence="2 3" key="1">
    <citation type="submission" date="2023-07" db="EMBL/GenBank/DDBJ databases">
        <title>Sorghum-associated microbial communities from plants grown in Nebraska, USA.</title>
        <authorList>
            <person name="Schachtman D."/>
        </authorList>
    </citation>
    <scope>NUCLEOTIDE SEQUENCE [LARGE SCALE GENOMIC DNA]</scope>
    <source>
        <strain evidence="2 3">BE308</strain>
    </source>
</reference>
<feature type="chain" id="PRO_5046235600" evidence="1">
    <location>
        <begin position="27"/>
        <end position="89"/>
    </location>
</feature>
<dbReference type="EMBL" id="JAVDXO010000005">
    <property type="protein sequence ID" value="MDR7307366.1"/>
    <property type="molecule type" value="Genomic_DNA"/>
</dbReference>
<evidence type="ECO:0000256" key="1">
    <source>
        <dbReference type="SAM" id="SignalP"/>
    </source>
</evidence>
<protein>
    <submittedName>
        <fullName evidence="2">Membrane protein</fullName>
    </submittedName>
</protein>
<dbReference type="Pfam" id="PF10048">
    <property type="entry name" value="DUF2282"/>
    <property type="match status" value="1"/>
</dbReference>
<evidence type="ECO:0000313" key="3">
    <source>
        <dbReference type="Proteomes" id="UP001268089"/>
    </source>
</evidence>
<keyword evidence="1" id="KW-0732">Signal</keyword>
<name>A0ABU1ZS35_9BURK</name>
<comment type="caution">
    <text evidence="2">The sequence shown here is derived from an EMBL/GenBank/DDBJ whole genome shotgun (WGS) entry which is preliminary data.</text>
</comment>
<proteinExistence type="predicted"/>
<accession>A0ABU1ZS35</accession>
<dbReference type="InterPro" id="IPR018740">
    <property type="entry name" value="DUF2282_membr"/>
</dbReference>
<sequence length="89" mass="9347">MNQRAMLAATAATLMTLALASAPVAAQEKEKCFGIAKAGQNDCANLSGSHSCAGQAKVDMSKDDWKYVAKGTCKDMKGLSMDDAKKMKS</sequence>
<gene>
    <name evidence="2" type="ORF">J2X15_002653</name>
</gene>
<dbReference type="RefSeq" id="WP_310343563.1">
    <property type="nucleotide sequence ID" value="NZ_JAVDXO010000005.1"/>
</dbReference>